<reference evidence="1" key="1">
    <citation type="submission" date="2019-04" db="EMBL/GenBank/DDBJ databases">
        <title>Microbes associate with the intestines of laboratory mice.</title>
        <authorList>
            <person name="Navarre W."/>
            <person name="Wong E."/>
            <person name="Huang K."/>
            <person name="Tropini C."/>
            <person name="Ng K."/>
            <person name="Yu B."/>
        </authorList>
    </citation>
    <scope>NUCLEOTIDE SEQUENCE</scope>
    <source>
        <strain evidence="1">NM73_A23</strain>
    </source>
</reference>
<evidence type="ECO:0000313" key="2">
    <source>
        <dbReference type="Proteomes" id="UP000308886"/>
    </source>
</evidence>
<evidence type="ECO:0000313" key="1">
    <source>
        <dbReference type="EMBL" id="TGX81849.1"/>
    </source>
</evidence>
<protein>
    <submittedName>
        <fullName evidence="1">DUF4468 domain-containing protein</fullName>
    </submittedName>
</protein>
<proteinExistence type="predicted"/>
<keyword evidence="2" id="KW-1185">Reference proteome</keyword>
<accession>A0AC61QPQ7</accession>
<dbReference type="EMBL" id="SRZC01000013">
    <property type="protein sequence ID" value="TGX81849.1"/>
    <property type="molecule type" value="Genomic_DNA"/>
</dbReference>
<name>A0AC61QPQ7_9BACT</name>
<dbReference type="Proteomes" id="UP000308886">
    <property type="component" value="Unassembled WGS sequence"/>
</dbReference>
<organism evidence="1 2">
    <name type="scientific">Palleniella muris</name>
    <dbReference type="NCBI Taxonomy" id="3038145"/>
    <lineage>
        <taxon>Bacteria</taxon>
        <taxon>Pseudomonadati</taxon>
        <taxon>Bacteroidota</taxon>
        <taxon>Bacteroidia</taxon>
        <taxon>Bacteroidales</taxon>
        <taxon>Prevotellaceae</taxon>
        <taxon>Palleniella</taxon>
    </lineage>
</organism>
<sequence length="228" mass="26031">MKKLIILAIASLPLSSMAQSEWELPEDTQVENTKNSKRKKQKEQKNTTAISAHKETKQAISKIDPKYAAGKVPEVNGKVEWDKTITVPGVSADELYDRALNAIQSLTKDSLQSDSRIAAVNKREHIIAAKLDEEMVFSSSFISKDFTQFRYTLIANCKNGAVDIRLCRISYEYKTDKKEIYTAEEWITDSKAINKKGTRLYPLSGKFRRKTIDRVEEIFNYLSRISKQ</sequence>
<gene>
    <name evidence="1" type="ORF">E5358_08915</name>
</gene>
<comment type="caution">
    <text evidence="1">The sequence shown here is derived from an EMBL/GenBank/DDBJ whole genome shotgun (WGS) entry which is preliminary data.</text>
</comment>